<name>A0AAV4PYR5_CAEEX</name>
<gene>
    <name evidence="1" type="ORF">CEXT_254711</name>
</gene>
<reference evidence="1 2" key="1">
    <citation type="submission" date="2021-06" db="EMBL/GenBank/DDBJ databases">
        <title>Caerostris extrusa draft genome.</title>
        <authorList>
            <person name="Kono N."/>
            <person name="Arakawa K."/>
        </authorList>
    </citation>
    <scope>NUCLEOTIDE SEQUENCE [LARGE SCALE GENOMIC DNA]</scope>
</reference>
<proteinExistence type="predicted"/>
<evidence type="ECO:0000313" key="1">
    <source>
        <dbReference type="EMBL" id="GIY02194.1"/>
    </source>
</evidence>
<dbReference type="AlphaFoldDB" id="A0AAV4PYR5"/>
<dbReference type="Proteomes" id="UP001054945">
    <property type="component" value="Unassembled WGS sequence"/>
</dbReference>
<evidence type="ECO:0000313" key="2">
    <source>
        <dbReference type="Proteomes" id="UP001054945"/>
    </source>
</evidence>
<organism evidence="1 2">
    <name type="scientific">Caerostris extrusa</name>
    <name type="common">Bark spider</name>
    <name type="synonym">Caerostris bankana</name>
    <dbReference type="NCBI Taxonomy" id="172846"/>
    <lineage>
        <taxon>Eukaryota</taxon>
        <taxon>Metazoa</taxon>
        <taxon>Ecdysozoa</taxon>
        <taxon>Arthropoda</taxon>
        <taxon>Chelicerata</taxon>
        <taxon>Arachnida</taxon>
        <taxon>Araneae</taxon>
        <taxon>Araneomorphae</taxon>
        <taxon>Entelegynae</taxon>
        <taxon>Araneoidea</taxon>
        <taxon>Araneidae</taxon>
        <taxon>Caerostris</taxon>
    </lineage>
</organism>
<dbReference type="EMBL" id="BPLR01005420">
    <property type="protein sequence ID" value="GIY02194.1"/>
    <property type="molecule type" value="Genomic_DNA"/>
</dbReference>
<keyword evidence="2" id="KW-1185">Reference proteome</keyword>
<comment type="caution">
    <text evidence="1">The sequence shown here is derived from an EMBL/GenBank/DDBJ whole genome shotgun (WGS) entry which is preliminary data.</text>
</comment>
<sequence length="83" mass="9264">MHRNSKGSLNIFTAIMEAGEKLPLKLLQDGRGKEFRDKFTTCFDSCEVGIALFRGINLSRTVAAMLHPDMNSLNRVDAQSVSY</sequence>
<protein>
    <submittedName>
        <fullName evidence="1">Uncharacterized protein</fullName>
    </submittedName>
</protein>
<accession>A0AAV4PYR5</accession>